<accession>A0A6A6RM51</accession>
<sequence length="295" mass="30845">MAQPRRNRLLLQLQRQQQSDMRKLQSTFGLVAILKDILPTSDNLWMDKCTDQQNYHMAANVNGSELTTETCLEACGSRGFPYAGREYGQEYYCGVQYDYSPQPQVHRIEGSLHCNATETCGGGNVNGRLNMYQAPDFLAPSRSNLAPAPSTSAPAPSTSAPSPSTSAPSPSTSAPSPSTSAPSPSTSAPSPSHLAPALSNSAPNSAPSPPSLASSSRAPQSSSAPLPSTPPPSPSSTNTPPSTPIPSPPKASCNPPTYWTPTTPTNTYSPPPYTCTKSSKPPPALTNTCICATPA</sequence>
<dbReference type="Pfam" id="PF01822">
    <property type="entry name" value="WSC"/>
    <property type="match status" value="1"/>
</dbReference>
<name>A0A6A6RM51_9PLEO</name>
<dbReference type="OrthoDB" id="2019572at2759"/>
<evidence type="ECO:0000259" key="2">
    <source>
        <dbReference type="Pfam" id="PF01822"/>
    </source>
</evidence>
<feature type="compositionally biased region" description="Polar residues" evidence="1">
    <location>
        <begin position="275"/>
        <end position="287"/>
    </location>
</feature>
<dbReference type="Proteomes" id="UP000799753">
    <property type="component" value="Unassembled WGS sequence"/>
</dbReference>
<evidence type="ECO:0000313" key="4">
    <source>
        <dbReference type="Proteomes" id="UP000799753"/>
    </source>
</evidence>
<evidence type="ECO:0000313" key="3">
    <source>
        <dbReference type="EMBL" id="KAF2636306.1"/>
    </source>
</evidence>
<feature type="compositionally biased region" description="Low complexity" evidence="1">
    <location>
        <begin position="250"/>
        <end position="268"/>
    </location>
</feature>
<feature type="compositionally biased region" description="Low complexity" evidence="1">
    <location>
        <begin position="143"/>
        <end position="226"/>
    </location>
</feature>
<organism evidence="3 4">
    <name type="scientific">Massarina eburnea CBS 473.64</name>
    <dbReference type="NCBI Taxonomy" id="1395130"/>
    <lineage>
        <taxon>Eukaryota</taxon>
        <taxon>Fungi</taxon>
        <taxon>Dikarya</taxon>
        <taxon>Ascomycota</taxon>
        <taxon>Pezizomycotina</taxon>
        <taxon>Dothideomycetes</taxon>
        <taxon>Pleosporomycetidae</taxon>
        <taxon>Pleosporales</taxon>
        <taxon>Massarineae</taxon>
        <taxon>Massarinaceae</taxon>
        <taxon>Massarina</taxon>
    </lineage>
</organism>
<gene>
    <name evidence="3" type="ORF">P280DRAFT_533778</name>
</gene>
<feature type="region of interest" description="Disordered" evidence="1">
    <location>
        <begin position="140"/>
        <end position="287"/>
    </location>
</feature>
<evidence type="ECO:0000256" key="1">
    <source>
        <dbReference type="SAM" id="MobiDB-lite"/>
    </source>
</evidence>
<keyword evidence="4" id="KW-1185">Reference proteome</keyword>
<dbReference type="EMBL" id="MU006799">
    <property type="protein sequence ID" value="KAF2636306.1"/>
    <property type="molecule type" value="Genomic_DNA"/>
</dbReference>
<dbReference type="InterPro" id="IPR002889">
    <property type="entry name" value="WSC_carb-bd"/>
</dbReference>
<feature type="domain" description="WSC" evidence="2">
    <location>
        <begin position="53"/>
        <end position="122"/>
    </location>
</feature>
<reference evidence="3" key="1">
    <citation type="journal article" date="2020" name="Stud. Mycol.">
        <title>101 Dothideomycetes genomes: a test case for predicting lifestyles and emergence of pathogens.</title>
        <authorList>
            <person name="Haridas S."/>
            <person name="Albert R."/>
            <person name="Binder M."/>
            <person name="Bloem J."/>
            <person name="Labutti K."/>
            <person name="Salamov A."/>
            <person name="Andreopoulos B."/>
            <person name="Baker S."/>
            <person name="Barry K."/>
            <person name="Bills G."/>
            <person name="Bluhm B."/>
            <person name="Cannon C."/>
            <person name="Castanera R."/>
            <person name="Culley D."/>
            <person name="Daum C."/>
            <person name="Ezra D."/>
            <person name="Gonzalez J."/>
            <person name="Henrissat B."/>
            <person name="Kuo A."/>
            <person name="Liang C."/>
            <person name="Lipzen A."/>
            <person name="Lutzoni F."/>
            <person name="Magnuson J."/>
            <person name="Mondo S."/>
            <person name="Nolan M."/>
            <person name="Ohm R."/>
            <person name="Pangilinan J."/>
            <person name="Park H.-J."/>
            <person name="Ramirez L."/>
            <person name="Alfaro M."/>
            <person name="Sun H."/>
            <person name="Tritt A."/>
            <person name="Yoshinaga Y."/>
            <person name="Zwiers L.-H."/>
            <person name="Turgeon B."/>
            <person name="Goodwin S."/>
            <person name="Spatafora J."/>
            <person name="Crous P."/>
            <person name="Grigoriev I."/>
        </authorList>
    </citation>
    <scope>NUCLEOTIDE SEQUENCE</scope>
    <source>
        <strain evidence="3">CBS 473.64</strain>
    </source>
</reference>
<protein>
    <recommendedName>
        <fullName evidence="2">WSC domain-containing protein</fullName>
    </recommendedName>
</protein>
<dbReference type="AlphaFoldDB" id="A0A6A6RM51"/>
<proteinExistence type="predicted"/>